<evidence type="ECO:0000256" key="6">
    <source>
        <dbReference type="ARBA" id="ARBA00022737"/>
    </source>
</evidence>
<dbReference type="InterPro" id="IPR050173">
    <property type="entry name" value="ABC_transporter_C-like"/>
</dbReference>
<evidence type="ECO:0000256" key="1">
    <source>
        <dbReference type="ARBA" id="ARBA00004128"/>
    </source>
</evidence>
<comment type="caution">
    <text evidence="15">The sequence shown here is derived from an EMBL/GenBank/DDBJ whole genome shotgun (WGS) entry which is preliminary data.</text>
</comment>
<comment type="subcellular location">
    <subcellularLocation>
        <location evidence="2">Cell membrane</location>
        <topology evidence="2">Multi-pass membrane protein</topology>
    </subcellularLocation>
    <subcellularLocation>
        <location evidence="1">Vacuole membrane</location>
        <topology evidence="1">Multi-pass membrane protein</topology>
    </subcellularLocation>
</comment>
<dbReference type="PANTHER" id="PTHR24223:SF443">
    <property type="entry name" value="MULTIDRUG-RESISTANCE LIKE PROTEIN 1, ISOFORM I"/>
    <property type="match status" value="1"/>
</dbReference>
<accession>A0A553NPT9</accession>
<evidence type="ECO:0000256" key="4">
    <source>
        <dbReference type="ARBA" id="ARBA00022475"/>
    </source>
</evidence>
<keyword evidence="7" id="KW-0547">Nucleotide-binding</keyword>
<feature type="domain" description="ABC transmembrane type-1" evidence="14">
    <location>
        <begin position="734"/>
        <end position="1018"/>
    </location>
</feature>
<evidence type="ECO:0000313" key="15">
    <source>
        <dbReference type="EMBL" id="TRY67445.1"/>
    </source>
</evidence>
<dbReference type="InterPro" id="IPR036640">
    <property type="entry name" value="ABC1_TM_sf"/>
</dbReference>
<dbReference type="Pfam" id="PF00005">
    <property type="entry name" value="ABC_tran"/>
    <property type="match status" value="2"/>
</dbReference>
<evidence type="ECO:0000256" key="5">
    <source>
        <dbReference type="ARBA" id="ARBA00022692"/>
    </source>
</evidence>
<keyword evidence="8" id="KW-0067">ATP-binding</keyword>
<keyword evidence="3" id="KW-0813">Transport</keyword>
<gene>
    <name evidence="15" type="ORF">TCAL_02747</name>
</gene>
<evidence type="ECO:0000256" key="7">
    <source>
        <dbReference type="ARBA" id="ARBA00022741"/>
    </source>
</evidence>
<feature type="transmembrane region" description="Helical" evidence="12">
    <location>
        <begin position="250"/>
        <end position="269"/>
    </location>
</feature>
<dbReference type="InterPro" id="IPR017871">
    <property type="entry name" value="ABC_transporter-like_CS"/>
</dbReference>
<feature type="transmembrane region" description="Helical" evidence="12">
    <location>
        <begin position="152"/>
        <end position="175"/>
    </location>
</feature>
<reference evidence="15 16" key="1">
    <citation type="journal article" date="2018" name="Nat. Ecol. Evol.">
        <title>Genomic signatures of mitonuclear coevolution across populations of Tigriopus californicus.</title>
        <authorList>
            <person name="Barreto F.S."/>
            <person name="Watson E.T."/>
            <person name="Lima T.G."/>
            <person name="Willett C.S."/>
            <person name="Edmands S."/>
            <person name="Li W."/>
            <person name="Burton R.S."/>
        </authorList>
    </citation>
    <scope>NUCLEOTIDE SEQUENCE [LARGE SCALE GENOMIC DNA]</scope>
    <source>
        <strain evidence="15 16">San Diego</strain>
    </source>
</reference>
<dbReference type="SMART" id="SM00382">
    <property type="entry name" value="AAA"/>
    <property type="match status" value="2"/>
</dbReference>
<dbReference type="SUPFAM" id="SSF52540">
    <property type="entry name" value="P-loop containing nucleoside triphosphate hydrolases"/>
    <property type="match status" value="2"/>
</dbReference>
<name>A0A553NPT9_TIGCA</name>
<feature type="transmembrane region" description="Helical" evidence="12">
    <location>
        <begin position="878"/>
        <end position="896"/>
    </location>
</feature>
<dbReference type="PROSITE" id="PS50929">
    <property type="entry name" value="ABC_TM1F"/>
    <property type="match status" value="2"/>
</dbReference>
<dbReference type="STRING" id="6832.A0A553NPT9"/>
<sequence>MFPVNPIKSPLFANNTSTPRLFVIIPDLIQAPPLPSLSLWGRLFFNHFQVFLPKERTAGLSSDEVPQLADEYTASVLTSLWIQNQKYLTPKSWFKSDTLRLILKLNQGSLILSGALELGRILFSLLVPMSLQQVIHYIDVADLEDQGFPFHGIFYALILVVVSFLGSLCETHAFFQLNMAGMNTKTALAAAVFRKSLRLKSPKDSDVVNLISVDTVFLQKALRFIHLPWACPLQMLLSVLYLYSILGASIFPGLTGLCLILLVSLFLSLRMKECQCNQLKRKDERLKKVVEVLNHLKVIKFQVWERTFERSVQGLREHELEALREFLLIQAFQSFMWNCAIFLVAFLSFASYALMNSDSSENKLTATTAFVSLAIFNNMRNQFRLFPSGIASWSQGFVSLDRMDEFLASTELPALDQQPDRIKDDRNGNIKIQPGEVAILARKCSFARSDVKDANLCLENINLSILKGELIGVIGPMGCGKSTLMESLSGELYKVHGQLEMSERTLLVANSPWLRSGTIRDNILLGSNYVKHNYDKIVEACGLTRDFQGAPDGDLTWVHGNGDNLSGGQRQRINLARAVHQKCPIYFLDDPLSAVDPKLRKAIFKDVISNEGLLRRKTRVMIVNDYAMVAKMDKLILMQNGTIVDFGRLDILEQRHNLDMEVWQSLKAMDPLEAEEDKDVIKPKPKLMKRQDTISILRSVQTSGFDNLDDMCYESVSKDNYMFYLKNLGYVGSLVGITFYVACQVFEVSTKLWLARWTSEEQSNLRAATSETREDNFILVYGSLGLLQAFSYLGAVLQINNATIGASSMIHNSVFHKVVYSTIDFIWSTQVGAVANRFSRDLNELDVILPSTLKSFIFQCMRICGTVFIVLFTFPSNVFSTVPLIVGILCIFKFYIHISRVFRRLSSATMASLNGFITENVSGVASIRTFRNQRQVLDLSLNEINAHQKNCYMEMVSDCWLFVRLQVITTVFIASLSMFIIWNRHDITSHMAGLCLTSAIMIMSDVFLFTRYAAALEKSMVSVERLQEYQDIEQEYDGLYSDKSFSIAPKTVKAGGHLTFHRLSGRYPGEGQVCIKDVSVDIRPGQKVGIVGRTGAGKSSIALLLYRLIEKLDGSILIDHCDIAKMDLAHHRSRITIIPQDYALFNGTLRFNLDPENRYSDFHLWNTIRSTEMLDFIQSFPNTLDFIIDSDGVGLSVGERQLICTLRGLLTENKVVILDEATSALSNSMENRILKSVNGHFADSTILTITHRVHKVLKCDKILVMDSGRVAEFDSPSRLLNNRQSMLYRMLNNPSRDSLNST</sequence>
<evidence type="ECO:0000259" key="14">
    <source>
        <dbReference type="PROSITE" id="PS50929"/>
    </source>
</evidence>
<dbReference type="CDD" id="cd03244">
    <property type="entry name" value="ABCC_MRP_domain2"/>
    <property type="match status" value="1"/>
</dbReference>
<dbReference type="GO" id="GO:0005774">
    <property type="term" value="C:vacuolar membrane"/>
    <property type="evidence" value="ECO:0007669"/>
    <property type="project" value="UniProtKB-SubCell"/>
</dbReference>
<dbReference type="InterPro" id="IPR027417">
    <property type="entry name" value="P-loop_NTPase"/>
</dbReference>
<dbReference type="GO" id="GO:0016887">
    <property type="term" value="F:ATP hydrolysis activity"/>
    <property type="evidence" value="ECO:0007669"/>
    <property type="project" value="InterPro"/>
</dbReference>
<feature type="transmembrane region" description="Helical" evidence="12">
    <location>
        <begin position="335"/>
        <end position="355"/>
    </location>
</feature>
<dbReference type="Proteomes" id="UP000318571">
    <property type="component" value="Chromosome 4"/>
</dbReference>
<evidence type="ECO:0000256" key="9">
    <source>
        <dbReference type="ARBA" id="ARBA00022989"/>
    </source>
</evidence>
<dbReference type="GO" id="GO:0005886">
    <property type="term" value="C:plasma membrane"/>
    <property type="evidence" value="ECO:0007669"/>
    <property type="project" value="UniProtKB-SubCell"/>
</dbReference>
<dbReference type="PANTHER" id="PTHR24223">
    <property type="entry name" value="ATP-BINDING CASSETTE SUB-FAMILY C"/>
    <property type="match status" value="1"/>
</dbReference>
<dbReference type="InterPro" id="IPR003593">
    <property type="entry name" value="AAA+_ATPase"/>
</dbReference>
<evidence type="ECO:0000256" key="8">
    <source>
        <dbReference type="ARBA" id="ARBA00022840"/>
    </source>
</evidence>
<protein>
    <recommendedName>
        <fullName evidence="17">ABC transporter domain-containing protein</fullName>
    </recommendedName>
</protein>
<evidence type="ECO:0000256" key="3">
    <source>
        <dbReference type="ARBA" id="ARBA00022448"/>
    </source>
</evidence>
<evidence type="ECO:0000256" key="12">
    <source>
        <dbReference type="SAM" id="Phobius"/>
    </source>
</evidence>
<evidence type="ECO:0000259" key="13">
    <source>
        <dbReference type="PROSITE" id="PS50893"/>
    </source>
</evidence>
<feature type="transmembrane region" description="Helical" evidence="12">
    <location>
        <begin position="728"/>
        <end position="746"/>
    </location>
</feature>
<dbReference type="CDD" id="cd18580">
    <property type="entry name" value="ABC_6TM_ABCC_D2"/>
    <property type="match status" value="1"/>
</dbReference>
<keyword evidence="4" id="KW-1003">Cell membrane</keyword>
<dbReference type="FunFam" id="3.40.50.300:FF:002145">
    <property type="entry name" value="ABC transporter (MsbA subfamily)"/>
    <property type="match status" value="1"/>
</dbReference>
<feature type="transmembrane region" description="Helical" evidence="12">
    <location>
        <begin position="224"/>
        <end position="244"/>
    </location>
</feature>
<keyword evidence="11" id="KW-0325">Glycoprotein</keyword>
<dbReference type="Pfam" id="PF00664">
    <property type="entry name" value="ABC_membrane"/>
    <property type="match status" value="2"/>
</dbReference>
<feature type="transmembrane region" description="Helical" evidence="12">
    <location>
        <begin position="987"/>
        <end position="1010"/>
    </location>
</feature>
<evidence type="ECO:0000256" key="11">
    <source>
        <dbReference type="ARBA" id="ARBA00023180"/>
    </source>
</evidence>
<evidence type="ECO:0000256" key="2">
    <source>
        <dbReference type="ARBA" id="ARBA00004651"/>
    </source>
</evidence>
<dbReference type="EMBL" id="VCGU01000011">
    <property type="protein sequence ID" value="TRY67445.1"/>
    <property type="molecule type" value="Genomic_DNA"/>
</dbReference>
<dbReference type="PROSITE" id="PS00211">
    <property type="entry name" value="ABC_TRANSPORTER_1"/>
    <property type="match status" value="1"/>
</dbReference>
<keyword evidence="16" id="KW-1185">Reference proteome</keyword>
<dbReference type="PROSITE" id="PS50893">
    <property type="entry name" value="ABC_TRANSPORTER_2"/>
    <property type="match status" value="2"/>
</dbReference>
<keyword evidence="5 12" id="KW-0812">Transmembrane</keyword>
<keyword evidence="10 12" id="KW-0472">Membrane</keyword>
<keyword evidence="6" id="KW-0677">Repeat</keyword>
<feature type="transmembrane region" description="Helical" evidence="12">
    <location>
        <begin position="959"/>
        <end position="981"/>
    </location>
</feature>
<organism evidence="15 16">
    <name type="scientific">Tigriopus californicus</name>
    <name type="common">Marine copepod</name>
    <dbReference type="NCBI Taxonomy" id="6832"/>
    <lineage>
        <taxon>Eukaryota</taxon>
        <taxon>Metazoa</taxon>
        <taxon>Ecdysozoa</taxon>
        <taxon>Arthropoda</taxon>
        <taxon>Crustacea</taxon>
        <taxon>Multicrustacea</taxon>
        <taxon>Hexanauplia</taxon>
        <taxon>Copepoda</taxon>
        <taxon>Harpacticoida</taxon>
        <taxon>Harpacticidae</taxon>
        <taxon>Tigriopus</taxon>
    </lineage>
</organism>
<feature type="domain" description="ABC transmembrane type-1" evidence="14">
    <location>
        <begin position="111"/>
        <end position="395"/>
    </location>
</feature>
<evidence type="ECO:0008006" key="17">
    <source>
        <dbReference type="Google" id="ProtNLM"/>
    </source>
</evidence>
<evidence type="ECO:0000256" key="10">
    <source>
        <dbReference type="ARBA" id="ARBA00023136"/>
    </source>
</evidence>
<dbReference type="GO" id="GO:0140359">
    <property type="term" value="F:ABC-type transporter activity"/>
    <property type="evidence" value="ECO:0007669"/>
    <property type="project" value="InterPro"/>
</dbReference>
<feature type="domain" description="ABC transporter" evidence="13">
    <location>
        <begin position="1058"/>
        <end position="1292"/>
    </location>
</feature>
<keyword evidence="9 12" id="KW-1133">Transmembrane helix</keyword>
<evidence type="ECO:0000313" key="16">
    <source>
        <dbReference type="Proteomes" id="UP000318571"/>
    </source>
</evidence>
<dbReference type="CDD" id="cd18579">
    <property type="entry name" value="ABC_6TM_ABCC_D1"/>
    <property type="match status" value="1"/>
</dbReference>
<proteinExistence type="predicted"/>
<dbReference type="InterPro" id="IPR044726">
    <property type="entry name" value="ABCC_6TM_D2"/>
</dbReference>
<dbReference type="InterPro" id="IPR003439">
    <property type="entry name" value="ABC_transporter-like_ATP-bd"/>
</dbReference>
<dbReference type="SUPFAM" id="SSF90123">
    <property type="entry name" value="ABC transporter transmembrane region"/>
    <property type="match status" value="2"/>
</dbReference>
<dbReference type="InterPro" id="IPR011527">
    <property type="entry name" value="ABC1_TM_dom"/>
</dbReference>
<dbReference type="InterPro" id="IPR044746">
    <property type="entry name" value="ABCC_6TM_D1"/>
</dbReference>
<dbReference type="Gene3D" id="3.40.50.300">
    <property type="entry name" value="P-loop containing nucleotide triphosphate hydrolases"/>
    <property type="match status" value="2"/>
</dbReference>
<dbReference type="Gene3D" id="1.20.1560.10">
    <property type="entry name" value="ABC transporter type 1, transmembrane domain"/>
    <property type="match status" value="2"/>
</dbReference>
<feature type="domain" description="ABC transporter" evidence="13">
    <location>
        <begin position="441"/>
        <end position="665"/>
    </location>
</feature>
<dbReference type="GO" id="GO:0005524">
    <property type="term" value="F:ATP binding"/>
    <property type="evidence" value="ECO:0007669"/>
    <property type="project" value="UniProtKB-KW"/>
</dbReference>